<evidence type="ECO:0000313" key="2">
    <source>
        <dbReference type="Proteomes" id="UP000231791"/>
    </source>
</evidence>
<dbReference type="EMBL" id="CP024985">
    <property type="protein sequence ID" value="ATZ23016.1"/>
    <property type="molecule type" value="Genomic_DNA"/>
</dbReference>
<accession>A0A2K8P8H4</accession>
<gene>
    <name evidence="1" type="ORF">SLAV_05555</name>
</gene>
<keyword evidence="2" id="KW-1185">Reference proteome</keyword>
<dbReference type="OrthoDB" id="4221065at2"/>
<name>A0A2K8P8H4_STRLA</name>
<dbReference type="Proteomes" id="UP000231791">
    <property type="component" value="Chromosome"/>
</dbReference>
<protein>
    <submittedName>
        <fullName evidence="1">Uncharacterized protein</fullName>
    </submittedName>
</protein>
<proteinExistence type="predicted"/>
<dbReference type="GeneID" id="49382236"/>
<reference evidence="1 2" key="1">
    <citation type="submission" date="2017-11" db="EMBL/GenBank/DDBJ databases">
        <title>Complete genome sequence of Streptomyces lavendulae subsp. lavendulae CCM 3239 (formerly 'Streptomyces aureofaciens CCM 3239'), the producer of the angucycline-type antibiotic auricin.</title>
        <authorList>
            <person name="Busche T."/>
            <person name="Novakova R."/>
            <person name="Al'Dilaimi A."/>
            <person name="Homerova D."/>
            <person name="Feckova L."/>
            <person name="Rezuchova B."/>
            <person name="Mingyar E."/>
            <person name="Csolleiova D."/>
            <person name="Bekeova C."/>
            <person name="Winkler A."/>
            <person name="Sevcikova B."/>
            <person name="Kalinowski J."/>
            <person name="Kormanec J."/>
            <person name="Ruckert C."/>
        </authorList>
    </citation>
    <scope>NUCLEOTIDE SEQUENCE [LARGE SCALE GENOMIC DNA]</scope>
    <source>
        <strain evidence="1 2">CCM 3239</strain>
    </source>
</reference>
<evidence type="ECO:0000313" key="1">
    <source>
        <dbReference type="EMBL" id="ATZ23016.1"/>
    </source>
</evidence>
<organism evidence="1 2">
    <name type="scientific">Streptomyces lavendulae subsp. lavendulae</name>
    <dbReference type="NCBI Taxonomy" id="58340"/>
    <lineage>
        <taxon>Bacteria</taxon>
        <taxon>Bacillati</taxon>
        <taxon>Actinomycetota</taxon>
        <taxon>Actinomycetes</taxon>
        <taxon>Kitasatosporales</taxon>
        <taxon>Streptomycetaceae</taxon>
        <taxon>Streptomyces</taxon>
    </lineage>
</organism>
<dbReference type="PROSITE" id="PS51257">
    <property type="entry name" value="PROKAR_LIPOPROTEIN"/>
    <property type="match status" value="1"/>
</dbReference>
<dbReference type="RefSeq" id="WP_030229844.1">
    <property type="nucleotide sequence ID" value="NZ_CP024985.1"/>
</dbReference>
<dbReference type="AlphaFoldDB" id="A0A2K8P8H4"/>
<sequence>MFTKIGLARSIALAAVLTATVAGCGDGAGKAPDADAVSLVKAANTRMLNESFHSSGSTTAFAGAKQEMWSDPAQGLHVEVTGGVSGDIYCKDGTSYTSADLFAGALRQRGQQVTVPAELRSSYVTTKAEQGCDMYYKIAEAGHRTQGKDRAVAGRQAQAVEVTAGKSEDVYLIDKDRQRLLLLESQRDGRTSTTTYDGFGEKFTITLPVPEKILTMDAFRSQVTKY</sequence>
<dbReference type="KEGG" id="slx:SLAV_05555"/>